<feature type="signal peptide" evidence="3">
    <location>
        <begin position="1"/>
        <end position="19"/>
    </location>
</feature>
<dbReference type="AlphaFoldDB" id="A0A8X6XX45"/>
<dbReference type="EMBL" id="BMAV01013896">
    <property type="protein sequence ID" value="GFY61900.1"/>
    <property type="molecule type" value="Genomic_DNA"/>
</dbReference>
<keyword evidence="2" id="KW-1015">Disulfide bond</keyword>
<dbReference type="CDD" id="cd19941">
    <property type="entry name" value="TIL"/>
    <property type="match status" value="1"/>
</dbReference>
<evidence type="ECO:0000256" key="2">
    <source>
        <dbReference type="ARBA" id="ARBA00023157"/>
    </source>
</evidence>
<dbReference type="InterPro" id="IPR036084">
    <property type="entry name" value="Ser_inhib-like_sf"/>
</dbReference>
<evidence type="ECO:0000259" key="4">
    <source>
        <dbReference type="Pfam" id="PF01826"/>
    </source>
</evidence>
<evidence type="ECO:0000256" key="1">
    <source>
        <dbReference type="ARBA" id="ARBA00022690"/>
    </source>
</evidence>
<dbReference type="InterPro" id="IPR051368">
    <property type="entry name" value="SerProtInhib-TIL_Domain"/>
</dbReference>
<dbReference type="InterPro" id="IPR002919">
    <property type="entry name" value="TIL_dom"/>
</dbReference>
<evidence type="ECO:0000256" key="3">
    <source>
        <dbReference type="SAM" id="SignalP"/>
    </source>
</evidence>
<keyword evidence="1" id="KW-0646">Protease inhibitor</keyword>
<dbReference type="GO" id="GO:0030414">
    <property type="term" value="F:peptidase inhibitor activity"/>
    <property type="evidence" value="ECO:0007669"/>
    <property type="project" value="UniProtKB-KW"/>
</dbReference>
<name>A0A8X6XX45_9ARAC</name>
<dbReference type="Pfam" id="PF01826">
    <property type="entry name" value="TIL"/>
    <property type="match status" value="1"/>
</dbReference>
<evidence type="ECO:0000313" key="5">
    <source>
        <dbReference type="EMBL" id="GFY61900.1"/>
    </source>
</evidence>
<keyword evidence="3" id="KW-0732">Signal</keyword>
<organism evidence="5 6">
    <name type="scientific">Trichonephila inaurata madagascariensis</name>
    <dbReference type="NCBI Taxonomy" id="2747483"/>
    <lineage>
        <taxon>Eukaryota</taxon>
        <taxon>Metazoa</taxon>
        <taxon>Ecdysozoa</taxon>
        <taxon>Arthropoda</taxon>
        <taxon>Chelicerata</taxon>
        <taxon>Arachnida</taxon>
        <taxon>Araneae</taxon>
        <taxon>Araneomorphae</taxon>
        <taxon>Entelegynae</taxon>
        <taxon>Araneoidea</taxon>
        <taxon>Nephilidae</taxon>
        <taxon>Trichonephila</taxon>
        <taxon>Trichonephila inaurata</taxon>
    </lineage>
</organism>
<reference evidence="5" key="1">
    <citation type="submission" date="2020-08" db="EMBL/GenBank/DDBJ databases">
        <title>Multicomponent nature underlies the extraordinary mechanical properties of spider dragline silk.</title>
        <authorList>
            <person name="Kono N."/>
            <person name="Nakamura H."/>
            <person name="Mori M."/>
            <person name="Yoshida Y."/>
            <person name="Ohtoshi R."/>
            <person name="Malay A.D."/>
            <person name="Moran D.A.P."/>
            <person name="Tomita M."/>
            <person name="Numata K."/>
            <person name="Arakawa K."/>
        </authorList>
    </citation>
    <scope>NUCLEOTIDE SEQUENCE</scope>
</reference>
<sequence length="82" mass="9050">MKTFLISCVILLTLCVTATLQCPSNEHRVTCGTACPITCKNRNNPPQFCTLQCFIGCACNDGYIKLKDKFGRCVKPSECPED</sequence>
<protein>
    <submittedName>
        <fullName evidence="5">TIL domain-containing protein</fullName>
    </submittedName>
</protein>
<evidence type="ECO:0000313" key="6">
    <source>
        <dbReference type="Proteomes" id="UP000886998"/>
    </source>
</evidence>
<gene>
    <name evidence="5" type="primary">AVEN_193794_1</name>
    <name evidence="5" type="ORF">TNIN_130181</name>
</gene>
<dbReference type="PANTHER" id="PTHR23259">
    <property type="entry name" value="RIDDLE"/>
    <property type="match status" value="1"/>
</dbReference>
<dbReference type="SUPFAM" id="SSF57567">
    <property type="entry name" value="Serine protease inhibitors"/>
    <property type="match status" value="1"/>
</dbReference>
<comment type="caution">
    <text evidence="5">The sequence shown here is derived from an EMBL/GenBank/DDBJ whole genome shotgun (WGS) entry which is preliminary data.</text>
</comment>
<dbReference type="Gene3D" id="2.10.25.10">
    <property type="entry name" value="Laminin"/>
    <property type="match status" value="1"/>
</dbReference>
<dbReference type="OrthoDB" id="6410882at2759"/>
<dbReference type="Proteomes" id="UP000886998">
    <property type="component" value="Unassembled WGS sequence"/>
</dbReference>
<dbReference type="PANTHER" id="PTHR23259:SF70">
    <property type="entry name" value="ACCESSORY GLAND PROTEIN ACP62F-RELATED"/>
    <property type="match status" value="1"/>
</dbReference>
<keyword evidence="6" id="KW-1185">Reference proteome</keyword>
<accession>A0A8X6XX45</accession>
<feature type="chain" id="PRO_5036491118" evidence="3">
    <location>
        <begin position="20"/>
        <end position="82"/>
    </location>
</feature>
<proteinExistence type="predicted"/>
<feature type="domain" description="TIL" evidence="4">
    <location>
        <begin position="22"/>
        <end position="79"/>
    </location>
</feature>